<evidence type="ECO:0000313" key="2">
    <source>
        <dbReference type="EMBL" id="TQE93779.1"/>
    </source>
</evidence>
<accession>A0A540VAJ5</accession>
<keyword evidence="1" id="KW-0472">Membrane</keyword>
<keyword evidence="1" id="KW-0812">Transmembrane</keyword>
<keyword evidence="1" id="KW-1133">Transmembrane helix</keyword>
<organism evidence="2 3">
    <name type="scientific">Litorilinea aerophila</name>
    <dbReference type="NCBI Taxonomy" id="1204385"/>
    <lineage>
        <taxon>Bacteria</taxon>
        <taxon>Bacillati</taxon>
        <taxon>Chloroflexota</taxon>
        <taxon>Caldilineae</taxon>
        <taxon>Caldilineales</taxon>
        <taxon>Caldilineaceae</taxon>
        <taxon>Litorilinea</taxon>
    </lineage>
</organism>
<evidence type="ECO:0000313" key="3">
    <source>
        <dbReference type="Proteomes" id="UP000317371"/>
    </source>
</evidence>
<dbReference type="RefSeq" id="WP_141611919.1">
    <property type="nucleotide sequence ID" value="NZ_VIGC02000033.1"/>
</dbReference>
<evidence type="ECO:0000256" key="1">
    <source>
        <dbReference type="SAM" id="Phobius"/>
    </source>
</evidence>
<sequence>MQQLLFLALMGALSGSVSGVLAGGPHGLLLGGTSGLMMGLTAWWITGIILRTLREVRLNRYFTQEQQGRE</sequence>
<feature type="transmembrane region" description="Helical" evidence="1">
    <location>
        <begin position="32"/>
        <end position="50"/>
    </location>
</feature>
<protein>
    <submittedName>
        <fullName evidence="2">Uncharacterized protein</fullName>
    </submittedName>
</protein>
<dbReference type="InParanoid" id="A0A540VAJ5"/>
<name>A0A540VAJ5_9CHLR</name>
<dbReference type="Proteomes" id="UP000317371">
    <property type="component" value="Unassembled WGS sequence"/>
</dbReference>
<keyword evidence="3" id="KW-1185">Reference proteome</keyword>
<reference evidence="2 3" key="1">
    <citation type="submission" date="2019-06" db="EMBL/GenBank/DDBJ databases">
        <title>Genome sequence of Litorilinea aerophila BAA-2444.</title>
        <authorList>
            <person name="Maclea K.S."/>
            <person name="Maurais E.G."/>
            <person name="Iannazzi L.C."/>
        </authorList>
    </citation>
    <scope>NUCLEOTIDE SEQUENCE [LARGE SCALE GENOMIC DNA]</scope>
    <source>
        <strain evidence="2 3">ATCC BAA-2444</strain>
    </source>
</reference>
<dbReference type="AlphaFoldDB" id="A0A540VAJ5"/>
<proteinExistence type="predicted"/>
<comment type="caution">
    <text evidence="2">The sequence shown here is derived from an EMBL/GenBank/DDBJ whole genome shotgun (WGS) entry which is preliminary data.</text>
</comment>
<dbReference type="EMBL" id="VIGC01000033">
    <property type="protein sequence ID" value="TQE93779.1"/>
    <property type="molecule type" value="Genomic_DNA"/>
</dbReference>
<gene>
    <name evidence="2" type="ORF">FKZ61_19920</name>
</gene>